<evidence type="ECO:0000256" key="1">
    <source>
        <dbReference type="ARBA" id="ARBA00004123"/>
    </source>
</evidence>
<keyword evidence="10" id="KW-1185">Reference proteome</keyword>
<protein>
    <submittedName>
        <fullName evidence="9">CAS/CSE protein</fullName>
    </submittedName>
</protein>
<evidence type="ECO:0000256" key="4">
    <source>
        <dbReference type="ARBA" id="ARBA00022448"/>
    </source>
</evidence>
<dbReference type="Proteomes" id="UP001174934">
    <property type="component" value="Unassembled WGS sequence"/>
</dbReference>
<dbReference type="InterPro" id="IPR011989">
    <property type="entry name" value="ARM-like"/>
</dbReference>
<dbReference type="InterPro" id="IPR013713">
    <property type="entry name" value="XPO2_central"/>
</dbReference>
<dbReference type="PROSITE" id="PS50166">
    <property type="entry name" value="IMPORTIN_B_NT"/>
    <property type="match status" value="1"/>
</dbReference>
<dbReference type="SMART" id="SM00913">
    <property type="entry name" value="IBN_N"/>
    <property type="match status" value="1"/>
</dbReference>
<reference evidence="9" key="1">
    <citation type="submission" date="2023-06" db="EMBL/GenBank/DDBJ databases">
        <title>Genome-scale phylogeny and comparative genomics of the fungal order Sordariales.</title>
        <authorList>
            <consortium name="Lawrence Berkeley National Laboratory"/>
            <person name="Hensen N."/>
            <person name="Bonometti L."/>
            <person name="Westerberg I."/>
            <person name="Brannstrom I.O."/>
            <person name="Guillou S."/>
            <person name="Cros-Aarteil S."/>
            <person name="Calhoun S."/>
            <person name="Haridas S."/>
            <person name="Kuo A."/>
            <person name="Mondo S."/>
            <person name="Pangilinan J."/>
            <person name="Riley R."/>
            <person name="LaButti K."/>
            <person name="Andreopoulos B."/>
            <person name="Lipzen A."/>
            <person name="Chen C."/>
            <person name="Yanf M."/>
            <person name="Daum C."/>
            <person name="Ng V."/>
            <person name="Clum A."/>
            <person name="Steindorff A."/>
            <person name="Ohm R."/>
            <person name="Martin F."/>
            <person name="Silar P."/>
            <person name="Natvig D."/>
            <person name="Lalanne C."/>
            <person name="Gautier V."/>
            <person name="Ament-velasquez S.L."/>
            <person name="Kruys A."/>
            <person name="Hutchinson M.I."/>
            <person name="Powell A.J."/>
            <person name="Barry K."/>
            <person name="Miller A.N."/>
            <person name="Grigoriev I.V."/>
            <person name="Debuchy R."/>
            <person name="Gladieux P."/>
            <person name="Thoren M.H."/>
            <person name="Johannesson H."/>
        </authorList>
    </citation>
    <scope>NUCLEOTIDE SEQUENCE</scope>
    <source>
        <strain evidence="9">SMH3391-2</strain>
    </source>
</reference>
<dbReference type="GO" id="GO:0005829">
    <property type="term" value="C:cytosol"/>
    <property type="evidence" value="ECO:0007669"/>
    <property type="project" value="TreeGrafter"/>
</dbReference>
<dbReference type="Gene3D" id="1.25.10.10">
    <property type="entry name" value="Leucine-rich Repeat Variant"/>
    <property type="match status" value="1"/>
</dbReference>
<dbReference type="Pfam" id="PF03378">
    <property type="entry name" value="CAS_CSE1"/>
    <property type="match status" value="1"/>
</dbReference>
<dbReference type="GO" id="GO:0006611">
    <property type="term" value="P:protein export from nucleus"/>
    <property type="evidence" value="ECO:0007669"/>
    <property type="project" value="TreeGrafter"/>
</dbReference>
<dbReference type="Pfam" id="PF03810">
    <property type="entry name" value="IBN_N"/>
    <property type="match status" value="1"/>
</dbReference>
<dbReference type="InterPro" id="IPR001494">
    <property type="entry name" value="Importin-beta_N"/>
</dbReference>
<gene>
    <name evidence="9" type="ORF">B0T17DRAFT_587478</name>
</gene>
<evidence type="ECO:0000256" key="2">
    <source>
        <dbReference type="ARBA" id="ARBA00004496"/>
    </source>
</evidence>
<keyword evidence="4" id="KW-0813">Transport</keyword>
<dbReference type="Pfam" id="PF08506">
    <property type="entry name" value="Cse1"/>
    <property type="match status" value="1"/>
</dbReference>
<dbReference type="EMBL" id="JAULSR010000001">
    <property type="protein sequence ID" value="KAK0636246.1"/>
    <property type="molecule type" value="Genomic_DNA"/>
</dbReference>
<dbReference type="PANTHER" id="PTHR10997">
    <property type="entry name" value="IMPORTIN-7, 8, 11"/>
    <property type="match status" value="1"/>
</dbReference>
<evidence type="ECO:0000256" key="3">
    <source>
        <dbReference type="ARBA" id="ARBA00008669"/>
    </source>
</evidence>
<keyword evidence="7" id="KW-0539">Nucleus</keyword>
<proteinExistence type="inferred from homology"/>
<evidence type="ECO:0000256" key="6">
    <source>
        <dbReference type="ARBA" id="ARBA00022927"/>
    </source>
</evidence>
<dbReference type="PANTHER" id="PTHR10997:SF8">
    <property type="entry name" value="EXPORTIN-2"/>
    <property type="match status" value="1"/>
</dbReference>
<comment type="caution">
    <text evidence="9">The sequence shown here is derived from an EMBL/GenBank/DDBJ whole genome shotgun (WGS) entry which is preliminary data.</text>
</comment>
<dbReference type="GO" id="GO:0006606">
    <property type="term" value="P:protein import into nucleus"/>
    <property type="evidence" value="ECO:0007669"/>
    <property type="project" value="TreeGrafter"/>
</dbReference>
<evidence type="ECO:0000313" key="10">
    <source>
        <dbReference type="Proteomes" id="UP001174934"/>
    </source>
</evidence>
<organism evidence="9 10">
    <name type="scientific">Bombardia bombarda</name>
    <dbReference type="NCBI Taxonomy" id="252184"/>
    <lineage>
        <taxon>Eukaryota</taxon>
        <taxon>Fungi</taxon>
        <taxon>Dikarya</taxon>
        <taxon>Ascomycota</taxon>
        <taxon>Pezizomycotina</taxon>
        <taxon>Sordariomycetes</taxon>
        <taxon>Sordariomycetidae</taxon>
        <taxon>Sordariales</taxon>
        <taxon>Lasiosphaeriaceae</taxon>
        <taxon>Bombardia</taxon>
    </lineage>
</organism>
<dbReference type="AlphaFoldDB" id="A0AA40CEW9"/>
<dbReference type="GO" id="GO:0031267">
    <property type="term" value="F:small GTPase binding"/>
    <property type="evidence" value="ECO:0007669"/>
    <property type="project" value="InterPro"/>
</dbReference>
<dbReference type="GO" id="GO:0005049">
    <property type="term" value="F:nuclear export signal receptor activity"/>
    <property type="evidence" value="ECO:0007669"/>
    <property type="project" value="TreeGrafter"/>
</dbReference>
<evidence type="ECO:0000259" key="8">
    <source>
        <dbReference type="PROSITE" id="PS50166"/>
    </source>
</evidence>
<evidence type="ECO:0000256" key="7">
    <source>
        <dbReference type="ARBA" id="ARBA00023242"/>
    </source>
</evidence>
<keyword evidence="5" id="KW-0963">Cytoplasm</keyword>
<dbReference type="InterPro" id="IPR005043">
    <property type="entry name" value="XPO2_C"/>
</dbReference>
<evidence type="ECO:0000313" key="9">
    <source>
        <dbReference type="EMBL" id="KAK0636246.1"/>
    </source>
</evidence>
<comment type="subcellular location">
    <subcellularLocation>
        <location evidence="2">Cytoplasm</location>
    </subcellularLocation>
    <subcellularLocation>
        <location evidence="1">Nucleus</location>
    </subcellularLocation>
</comment>
<name>A0AA40CEW9_9PEZI</name>
<dbReference type="GO" id="GO:0005635">
    <property type="term" value="C:nuclear envelope"/>
    <property type="evidence" value="ECO:0007669"/>
    <property type="project" value="TreeGrafter"/>
</dbReference>
<accession>A0AA40CEW9</accession>
<keyword evidence="6" id="KW-0653">Protein transport</keyword>
<comment type="similarity">
    <text evidence="3">Belongs to the XPO2/CSE1 family.</text>
</comment>
<feature type="domain" description="Importin N-terminal" evidence="8">
    <location>
        <begin position="24"/>
        <end position="97"/>
    </location>
</feature>
<sequence length="959" mass="108189">MAFSMGGLAKMLGDTLDPKGYRQAEAKLKEEAKKPNYSLELLKIVNADAQPLKIRLAASLAFKNFIRHNYIDEEGNYKLSLEEVHTIKQELVGLMISSPSTIQTQLGEAISLIADSDFWERWDTLTGDLVSRLSNTDFKATNGVLEVAHSIFKRWRPLFQSNDLNREVLHVVETFGEPFIQMLSIADQRIGENQANPAALKGWLETMSLLIRLFYDLSCQDLPPIIESNLHPIAMVLDKYLNYTNPIFDDEEDEATPLETVKSDICDALQLYATKYDDDFGGYVQQFTNTVWGVLSSVGPQKRFDILTSKALQFLTAVASVPRHAQIFNNEQILGTIVEKVILPNVALRESDIEMFEDEPIEFIRRDLEGSDSDSRRRAATDFLRKLLESFESLVTRVVFKYIDHYLLLGKEDWKAKDTAVYLFLAIAAKGTVTAGQGVKTVNSHVNVVEFFGNNIASDLSPESTVEPISKVDAIKYLYTFRSQLNKAQWADAIKPLIQNLASPHYVVYTYAAIAVERVLFLTDEQGNHILSREDIMPYAKDLLEHLFALVEKDASPAKLQENEFLMRCIMRVLIVIKDGVLNCGIESVLSHLINITNVIKENPSNPRFYYYHFEAIGALVRYCSNSPVDLFPYLWTPFAFIINEDISEFIPYVFQIFAALLELSTRPIQDDFKLLIDKILLPAPWDTRGNVPPLARFVSAIIPKTTQEILEQKKLEFILSIFQRLLQGKKTEQNAFDILEAVVGSFTGAVLEPYFGTIIRLVFERLQSHGTDSYKTRVARLYHLVSARAGKPGLLGADYFIRHAEGIQSNVFTPFYLTVILPTTSQFARPVDRKLGVISYTKTLTESSAFAQRYQKGWGFTCNNLLDLLKNPPRVGAGFGDEIVTEADVDDIGFGVGFTPLNTCKRGPRDDFPEILEIGSWVGQYLKAANQKHNGGIVAFAEQRLSPEVKAVFAQYLQ</sequence>
<dbReference type="SUPFAM" id="SSF48371">
    <property type="entry name" value="ARM repeat"/>
    <property type="match status" value="1"/>
</dbReference>
<dbReference type="InterPro" id="IPR016024">
    <property type="entry name" value="ARM-type_fold"/>
</dbReference>
<evidence type="ECO:0000256" key="5">
    <source>
        <dbReference type="ARBA" id="ARBA00022490"/>
    </source>
</evidence>